<protein>
    <recommendedName>
        <fullName evidence="13">Ras GTPase-activating protein</fullName>
    </recommendedName>
</protein>
<keyword evidence="1 5" id="KW-0728">SH3 domain</keyword>
<dbReference type="GO" id="GO:0005096">
    <property type="term" value="F:GTPase activator activity"/>
    <property type="evidence" value="ECO:0007669"/>
    <property type="project" value="UniProtKB-KW"/>
</dbReference>
<dbReference type="InterPro" id="IPR039360">
    <property type="entry name" value="Ras_GTPase"/>
</dbReference>
<dbReference type="InterPro" id="IPR001936">
    <property type="entry name" value="RasGAP_dom"/>
</dbReference>
<dbReference type="PANTHER" id="PTHR10194:SF146">
    <property type="entry name" value="RAS GTPASE-ACTIVATING PROTEIN 1"/>
    <property type="match status" value="1"/>
</dbReference>
<evidence type="ECO:0000256" key="3">
    <source>
        <dbReference type="ARBA" id="ARBA00022999"/>
    </source>
</evidence>
<dbReference type="Gene3D" id="3.30.505.10">
    <property type="entry name" value="SH2 domain"/>
    <property type="match status" value="2"/>
</dbReference>
<keyword evidence="2" id="KW-0343">GTPase activation</keyword>
<keyword evidence="3 4" id="KW-0727">SH2 domain</keyword>
<sequence length="1100" mass="125181">MSEESSLPDLSAAFHGLIERREAEQRLLTSGLEDCFLLRESSSRASNQKWFVLSFLGRKSGVNHFRVQHFCQHFYIGSKAFPSLQKLITFYHFSDLLRGERLQNPVPPPEPVVETSAPVRRLVAVLPYSKIPDSDELSFKKGDVFVVHNDLQNGWLWCTNDRTLENGLVFGELLEQLDESCDENESHEWFHSKISKEEAVERLARAGVGAFLVRPSDNSPGNYSLFFHLGTSVQRFRIERRGERYVMGGRVFRSLDDVIQRYKLEQIVEGFRLERAVKKHAFEEHRWSHVTKERLDDDSNAIYQTLRESREAAKTTAIAVSGFLLKKSQKHKKWKQLWFALNSKDRALYYYAGERRTRPKGIVDLNYSYVYGCHDSLFDKQHCFQVVERALPCLSTVYYLCAKEADVARQWVRAVHSLCAQQSVTSAEVTWREMRSLFICLIEGQNLPLKCAPNPYVEIQFNGGVKCARTSVKCPPNPIWEEEFQLEDIPADVTHFSFTLYNKAKRQKDTEIAELSLPLSSLATNAELEDWFPLSGVAFTPRGDSWGQLLARVRLTRELILSFSEYSALKDLLLLADDLEVIAVCEHFCSRDRQPLAAAKSFHGLLLVREGGGRRAPMGSRRALAVRAAERDVSGGQNLPLKCAPNPYVEIQFNGGVKCARTSVKCPPNPIWEEEFQLEDIPADVTHFSFTLYNKAKRQKDTEIAELSLPLSSLATNAELEDWFPLSGVAFTPRGDSWGQLLARVRLTRELILSFSEYSALKDLLLLADDLEVIAVCEHFCSRDRQPLAAAILKVARFERKECELLKAMIEREIGAETDVSTLMRANSLTSATIELYARSLSQQFIRHSLLEPILKILDSKNSCELNPARLDSPQDACHNAEHLLEVLDAFVDHVFQNGAHCPPQLRYICGCLQRAVMRKWPADILVRSRVVSGFVFLRLICPAILNPRNFSLITEIPSDTASRTLILIAKCVQNLANLVEFGSKSIFITADRFEPPPPPNSKREPWMEIVNPFILKNKSKMIKYLDDLSSNQMPATHWSPQREPHVTEAPARELALIHSICDLHLDSIQEMSAQKPTLRKLALVVELLRKRKQRIANNK</sequence>
<organism evidence="11">
    <name type="scientific">Medioppia subpectinata</name>
    <dbReference type="NCBI Taxonomy" id="1979941"/>
    <lineage>
        <taxon>Eukaryota</taxon>
        <taxon>Metazoa</taxon>
        <taxon>Ecdysozoa</taxon>
        <taxon>Arthropoda</taxon>
        <taxon>Chelicerata</taxon>
        <taxon>Arachnida</taxon>
        <taxon>Acari</taxon>
        <taxon>Acariformes</taxon>
        <taxon>Sarcoptiformes</taxon>
        <taxon>Oribatida</taxon>
        <taxon>Brachypylina</taxon>
        <taxon>Oppioidea</taxon>
        <taxon>Oppiidae</taxon>
        <taxon>Medioppia</taxon>
    </lineage>
</organism>
<feature type="domain" description="SH2" evidence="6">
    <location>
        <begin position="13"/>
        <end position="106"/>
    </location>
</feature>
<dbReference type="Gene3D" id="2.30.29.30">
    <property type="entry name" value="Pleckstrin-homology domain (PH domain)/Phosphotyrosine-binding domain (PTB)"/>
    <property type="match status" value="1"/>
</dbReference>
<evidence type="ECO:0000313" key="12">
    <source>
        <dbReference type="Proteomes" id="UP000759131"/>
    </source>
</evidence>
<dbReference type="InterPro" id="IPR001849">
    <property type="entry name" value="PH_domain"/>
</dbReference>
<evidence type="ECO:0000259" key="8">
    <source>
        <dbReference type="PROSITE" id="PS50003"/>
    </source>
</evidence>
<dbReference type="PROSITE" id="PS50004">
    <property type="entry name" value="C2"/>
    <property type="match status" value="2"/>
</dbReference>
<dbReference type="SUPFAM" id="SSF49562">
    <property type="entry name" value="C2 domain (Calcium/lipid-binding domain, CaLB)"/>
    <property type="match status" value="2"/>
</dbReference>
<dbReference type="Proteomes" id="UP000759131">
    <property type="component" value="Unassembled WGS sequence"/>
</dbReference>
<dbReference type="InterPro" id="IPR001452">
    <property type="entry name" value="SH3_domain"/>
</dbReference>
<evidence type="ECO:0008006" key="13">
    <source>
        <dbReference type="Google" id="ProtNLM"/>
    </source>
</evidence>
<dbReference type="SUPFAM" id="SSF50044">
    <property type="entry name" value="SH3-domain"/>
    <property type="match status" value="1"/>
</dbReference>
<dbReference type="PROSITE" id="PS50003">
    <property type="entry name" value="PH_DOMAIN"/>
    <property type="match status" value="1"/>
</dbReference>
<dbReference type="AlphaFoldDB" id="A0A7R9KZL5"/>
<feature type="domain" description="SH3" evidence="7">
    <location>
        <begin position="117"/>
        <end position="179"/>
    </location>
</feature>
<proteinExistence type="predicted"/>
<dbReference type="SUPFAM" id="SSF50729">
    <property type="entry name" value="PH domain-like"/>
    <property type="match status" value="1"/>
</dbReference>
<dbReference type="EMBL" id="CAJPIZ010010936">
    <property type="protein sequence ID" value="CAG2112838.1"/>
    <property type="molecule type" value="Genomic_DNA"/>
</dbReference>
<dbReference type="PROSITE" id="PS50018">
    <property type="entry name" value="RAS_GTPASE_ACTIV_2"/>
    <property type="match status" value="1"/>
</dbReference>
<dbReference type="GO" id="GO:0048468">
    <property type="term" value="P:cell development"/>
    <property type="evidence" value="ECO:0007669"/>
    <property type="project" value="UniProtKB-ARBA"/>
</dbReference>
<dbReference type="PROSITE" id="PS50001">
    <property type="entry name" value="SH2"/>
    <property type="match status" value="2"/>
</dbReference>
<dbReference type="SUPFAM" id="SSF55550">
    <property type="entry name" value="SH2 domain"/>
    <property type="match status" value="2"/>
</dbReference>
<accession>A0A7R9KZL5</accession>
<dbReference type="Gene3D" id="1.10.506.10">
    <property type="entry name" value="GTPase Activation - p120gap, domain 1"/>
    <property type="match status" value="3"/>
</dbReference>
<feature type="domain" description="C2" evidence="9">
    <location>
        <begin position="609"/>
        <end position="724"/>
    </location>
</feature>
<dbReference type="Pfam" id="PF00018">
    <property type="entry name" value="SH3_1"/>
    <property type="match status" value="1"/>
</dbReference>
<evidence type="ECO:0000256" key="5">
    <source>
        <dbReference type="PROSITE-ProRule" id="PRU00192"/>
    </source>
</evidence>
<evidence type="ECO:0000259" key="6">
    <source>
        <dbReference type="PROSITE" id="PS50001"/>
    </source>
</evidence>
<dbReference type="PROSITE" id="PS00509">
    <property type="entry name" value="RAS_GTPASE_ACTIV_1"/>
    <property type="match status" value="1"/>
</dbReference>
<dbReference type="OrthoDB" id="1562946at2759"/>
<dbReference type="SMART" id="SM00323">
    <property type="entry name" value="RasGAP"/>
    <property type="match status" value="1"/>
</dbReference>
<dbReference type="Gene3D" id="2.60.40.150">
    <property type="entry name" value="C2 domain"/>
    <property type="match status" value="2"/>
</dbReference>
<dbReference type="SMART" id="SM00239">
    <property type="entry name" value="C2"/>
    <property type="match status" value="2"/>
</dbReference>
<evidence type="ECO:0000256" key="4">
    <source>
        <dbReference type="PROSITE-ProRule" id="PRU00191"/>
    </source>
</evidence>
<dbReference type="Pfam" id="PF00616">
    <property type="entry name" value="RasGAP"/>
    <property type="match status" value="2"/>
</dbReference>
<dbReference type="SMART" id="SM00326">
    <property type="entry name" value="SH3"/>
    <property type="match status" value="1"/>
</dbReference>
<dbReference type="InterPro" id="IPR036860">
    <property type="entry name" value="SH2_dom_sf"/>
</dbReference>
<dbReference type="SMART" id="SM00233">
    <property type="entry name" value="PH"/>
    <property type="match status" value="1"/>
</dbReference>
<evidence type="ECO:0000256" key="1">
    <source>
        <dbReference type="ARBA" id="ARBA00022443"/>
    </source>
</evidence>
<evidence type="ECO:0000259" key="10">
    <source>
        <dbReference type="PROSITE" id="PS50018"/>
    </source>
</evidence>
<feature type="domain" description="SH2" evidence="6">
    <location>
        <begin position="189"/>
        <end position="277"/>
    </location>
</feature>
<dbReference type="Pfam" id="PF00169">
    <property type="entry name" value="PH"/>
    <property type="match status" value="1"/>
</dbReference>
<dbReference type="CDD" id="cd11788">
    <property type="entry name" value="SH3_RasGAP"/>
    <property type="match status" value="1"/>
</dbReference>
<dbReference type="InterPro" id="IPR036028">
    <property type="entry name" value="SH3-like_dom_sf"/>
</dbReference>
<dbReference type="SMART" id="SM00252">
    <property type="entry name" value="SH2"/>
    <property type="match status" value="2"/>
</dbReference>
<feature type="domain" description="PH" evidence="8">
    <location>
        <begin position="317"/>
        <end position="420"/>
    </location>
</feature>
<dbReference type="InterPro" id="IPR000008">
    <property type="entry name" value="C2_dom"/>
</dbReference>
<dbReference type="InterPro" id="IPR000980">
    <property type="entry name" value="SH2"/>
</dbReference>
<evidence type="ECO:0000259" key="9">
    <source>
        <dbReference type="PROSITE" id="PS50004"/>
    </source>
</evidence>
<name>A0A7R9KZL5_9ACAR</name>
<evidence type="ECO:0000256" key="2">
    <source>
        <dbReference type="ARBA" id="ARBA00022468"/>
    </source>
</evidence>
<dbReference type="SUPFAM" id="SSF48350">
    <property type="entry name" value="GTPase activation domain, GAP"/>
    <property type="match status" value="1"/>
</dbReference>
<dbReference type="InterPro" id="IPR011993">
    <property type="entry name" value="PH-like_dom_sf"/>
</dbReference>
<dbReference type="InterPro" id="IPR035892">
    <property type="entry name" value="C2_domain_sf"/>
</dbReference>
<dbReference type="InterPro" id="IPR023152">
    <property type="entry name" value="RasGAP_CS"/>
</dbReference>
<dbReference type="Pfam" id="PF00017">
    <property type="entry name" value="SH2"/>
    <property type="match status" value="2"/>
</dbReference>
<dbReference type="PROSITE" id="PS50002">
    <property type="entry name" value="SH3"/>
    <property type="match status" value="1"/>
</dbReference>
<dbReference type="Gene3D" id="2.30.30.40">
    <property type="entry name" value="SH3 Domains"/>
    <property type="match status" value="1"/>
</dbReference>
<dbReference type="Pfam" id="PF00168">
    <property type="entry name" value="C2"/>
    <property type="match status" value="2"/>
</dbReference>
<evidence type="ECO:0000259" key="7">
    <source>
        <dbReference type="PROSITE" id="PS50002"/>
    </source>
</evidence>
<feature type="domain" description="Ras-GAP" evidence="10">
    <location>
        <begin position="784"/>
        <end position="978"/>
    </location>
</feature>
<keyword evidence="12" id="KW-1185">Reference proteome</keyword>
<dbReference type="InterPro" id="IPR008936">
    <property type="entry name" value="Rho_GTPase_activation_prot"/>
</dbReference>
<dbReference type="EMBL" id="OC865511">
    <property type="protein sequence ID" value="CAD7632408.1"/>
    <property type="molecule type" value="Genomic_DNA"/>
</dbReference>
<feature type="domain" description="C2" evidence="9">
    <location>
        <begin position="416"/>
        <end position="532"/>
    </location>
</feature>
<dbReference type="PANTHER" id="PTHR10194">
    <property type="entry name" value="RAS GTPASE-ACTIVATING PROTEINS"/>
    <property type="match status" value="1"/>
</dbReference>
<reference evidence="11" key="1">
    <citation type="submission" date="2020-11" db="EMBL/GenBank/DDBJ databases">
        <authorList>
            <person name="Tran Van P."/>
        </authorList>
    </citation>
    <scope>NUCLEOTIDE SEQUENCE</scope>
</reference>
<evidence type="ECO:0000313" key="11">
    <source>
        <dbReference type="EMBL" id="CAD7632408.1"/>
    </source>
</evidence>
<gene>
    <name evidence="11" type="ORF">OSB1V03_LOCUS12811</name>
</gene>
<dbReference type="InterPro" id="IPR035652">
    <property type="entry name" value="RasGAP_SH3"/>
</dbReference>